<dbReference type="EMBL" id="OBEG01000003">
    <property type="protein sequence ID" value="SNY85193.1"/>
    <property type="molecule type" value="Genomic_DNA"/>
</dbReference>
<keyword evidence="6" id="KW-1185">Reference proteome</keyword>
<dbReference type="SMART" id="SM00345">
    <property type="entry name" value="HTH_GNTR"/>
    <property type="match status" value="1"/>
</dbReference>
<dbReference type="Pfam" id="PF00392">
    <property type="entry name" value="GntR"/>
    <property type="match status" value="1"/>
</dbReference>
<organism evidence="5 6">
    <name type="scientific">Nocardia amikacinitolerans</name>
    <dbReference type="NCBI Taxonomy" id="756689"/>
    <lineage>
        <taxon>Bacteria</taxon>
        <taxon>Bacillati</taxon>
        <taxon>Actinomycetota</taxon>
        <taxon>Actinomycetes</taxon>
        <taxon>Mycobacteriales</taxon>
        <taxon>Nocardiaceae</taxon>
        <taxon>Nocardia</taxon>
    </lineage>
</organism>
<evidence type="ECO:0000256" key="1">
    <source>
        <dbReference type="ARBA" id="ARBA00023015"/>
    </source>
</evidence>
<evidence type="ECO:0000259" key="4">
    <source>
        <dbReference type="PROSITE" id="PS50949"/>
    </source>
</evidence>
<evidence type="ECO:0000313" key="5">
    <source>
        <dbReference type="EMBL" id="SNY85193.1"/>
    </source>
</evidence>
<dbReference type="Gene3D" id="1.10.10.10">
    <property type="entry name" value="Winged helix-like DNA-binding domain superfamily/Winged helix DNA-binding domain"/>
    <property type="match status" value="1"/>
</dbReference>
<dbReference type="Proteomes" id="UP000219565">
    <property type="component" value="Unassembled WGS sequence"/>
</dbReference>
<dbReference type="Pfam" id="PF07729">
    <property type="entry name" value="FCD"/>
    <property type="match status" value="1"/>
</dbReference>
<accession>A0A285LL51</accession>
<reference evidence="5 6" key="1">
    <citation type="submission" date="2017-09" db="EMBL/GenBank/DDBJ databases">
        <authorList>
            <person name="Ehlers B."/>
            <person name="Leendertz F.H."/>
        </authorList>
    </citation>
    <scope>NUCLEOTIDE SEQUENCE [LARGE SCALE GENOMIC DNA]</scope>
    <source>
        <strain evidence="5 6">DSM 45537</strain>
    </source>
</reference>
<feature type="domain" description="HTH gntR-type" evidence="4">
    <location>
        <begin position="9"/>
        <end position="77"/>
    </location>
</feature>
<proteinExistence type="predicted"/>
<dbReference type="PANTHER" id="PTHR43537:SF5">
    <property type="entry name" value="UXU OPERON TRANSCRIPTIONAL REGULATOR"/>
    <property type="match status" value="1"/>
</dbReference>
<dbReference type="Gene3D" id="1.20.120.530">
    <property type="entry name" value="GntR ligand-binding domain-like"/>
    <property type="match status" value="1"/>
</dbReference>
<gene>
    <name evidence="5" type="ORF">SAMN04244553_3720</name>
</gene>
<evidence type="ECO:0000256" key="2">
    <source>
        <dbReference type="ARBA" id="ARBA00023125"/>
    </source>
</evidence>
<dbReference type="PRINTS" id="PR00035">
    <property type="entry name" value="HTHGNTR"/>
</dbReference>
<dbReference type="OrthoDB" id="3172099at2"/>
<dbReference type="PANTHER" id="PTHR43537">
    <property type="entry name" value="TRANSCRIPTIONAL REGULATOR, GNTR FAMILY"/>
    <property type="match status" value="1"/>
</dbReference>
<keyword evidence="2 5" id="KW-0238">DNA-binding</keyword>
<dbReference type="PROSITE" id="PS50949">
    <property type="entry name" value="HTH_GNTR"/>
    <property type="match status" value="1"/>
</dbReference>
<dbReference type="SUPFAM" id="SSF48008">
    <property type="entry name" value="GntR ligand-binding domain-like"/>
    <property type="match status" value="1"/>
</dbReference>
<dbReference type="InterPro" id="IPR036388">
    <property type="entry name" value="WH-like_DNA-bd_sf"/>
</dbReference>
<dbReference type="STRING" id="1379680.GCA_001612615_03334"/>
<keyword evidence="3" id="KW-0804">Transcription</keyword>
<dbReference type="SMART" id="SM00895">
    <property type="entry name" value="FCD"/>
    <property type="match status" value="1"/>
</dbReference>
<sequence>MEFAAVDRAAVSDAVYGQLVDAILAGRIAPEEPLPSERELAETFQVNRHAVREALKRVQQSGLVRVAHGGKTRVLNWRENAGLDILSALARSGSIPPQRVLYDIAVMRRSVGADSARLCAQRADPDQLAAILRAAAAYPDATADLATVIAADHAFWITVIEGSGNLAYRLALNTLVAGYADIGWELIARLGLNKEYADRDVHRELAVRIAARDADHAYADAYRLLSRLVDALDVPKA</sequence>
<dbReference type="InterPro" id="IPR000524">
    <property type="entry name" value="Tscrpt_reg_HTH_GntR"/>
</dbReference>
<dbReference type="InterPro" id="IPR036390">
    <property type="entry name" value="WH_DNA-bd_sf"/>
</dbReference>
<evidence type="ECO:0000256" key="3">
    <source>
        <dbReference type="ARBA" id="ARBA00023163"/>
    </source>
</evidence>
<evidence type="ECO:0000313" key="6">
    <source>
        <dbReference type="Proteomes" id="UP000219565"/>
    </source>
</evidence>
<dbReference type="AlphaFoldDB" id="A0A285LL51"/>
<dbReference type="InterPro" id="IPR008920">
    <property type="entry name" value="TF_FadR/GntR_C"/>
</dbReference>
<dbReference type="RefSeq" id="WP_097245915.1">
    <property type="nucleotide sequence ID" value="NZ_OBEG01000003.1"/>
</dbReference>
<protein>
    <submittedName>
        <fullName evidence="5">DNA-binding transcriptional regulator, FadR family</fullName>
    </submittedName>
</protein>
<name>A0A285LL51_9NOCA</name>
<dbReference type="CDD" id="cd07377">
    <property type="entry name" value="WHTH_GntR"/>
    <property type="match status" value="1"/>
</dbReference>
<dbReference type="GO" id="GO:0003700">
    <property type="term" value="F:DNA-binding transcription factor activity"/>
    <property type="evidence" value="ECO:0007669"/>
    <property type="project" value="InterPro"/>
</dbReference>
<dbReference type="InterPro" id="IPR011711">
    <property type="entry name" value="GntR_C"/>
</dbReference>
<dbReference type="GO" id="GO:0003677">
    <property type="term" value="F:DNA binding"/>
    <property type="evidence" value="ECO:0007669"/>
    <property type="project" value="UniProtKB-KW"/>
</dbReference>
<dbReference type="SUPFAM" id="SSF46785">
    <property type="entry name" value="Winged helix' DNA-binding domain"/>
    <property type="match status" value="1"/>
</dbReference>
<keyword evidence="1" id="KW-0805">Transcription regulation</keyword>